<organism evidence="1 2">
    <name type="scientific">Saccharopolyspora gloriosae</name>
    <dbReference type="NCBI Taxonomy" id="455344"/>
    <lineage>
        <taxon>Bacteria</taxon>
        <taxon>Bacillati</taxon>
        <taxon>Actinomycetota</taxon>
        <taxon>Actinomycetes</taxon>
        <taxon>Pseudonocardiales</taxon>
        <taxon>Pseudonocardiaceae</taxon>
        <taxon>Saccharopolyspora</taxon>
    </lineage>
</organism>
<dbReference type="Gene3D" id="3.10.129.10">
    <property type="entry name" value="Hotdog Thioesterase"/>
    <property type="match status" value="1"/>
</dbReference>
<name>A0A840NJR9_9PSEU</name>
<evidence type="ECO:0000313" key="2">
    <source>
        <dbReference type="Proteomes" id="UP000580474"/>
    </source>
</evidence>
<accession>A0A840NJR9</accession>
<dbReference type="Proteomes" id="UP000580474">
    <property type="component" value="Unassembled WGS sequence"/>
</dbReference>
<proteinExistence type="predicted"/>
<dbReference type="SUPFAM" id="SSF54637">
    <property type="entry name" value="Thioesterase/thiol ester dehydrase-isomerase"/>
    <property type="match status" value="1"/>
</dbReference>
<dbReference type="EMBL" id="JACHIV010000001">
    <property type="protein sequence ID" value="MBB5069402.1"/>
    <property type="molecule type" value="Genomic_DNA"/>
</dbReference>
<comment type="caution">
    <text evidence="1">The sequence shown here is derived from an EMBL/GenBank/DDBJ whole genome shotgun (WGS) entry which is preliminary data.</text>
</comment>
<dbReference type="CDD" id="cd03455">
    <property type="entry name" value="SAV4209"/>
    <property type="match status" value="1"/>
</dbReference>
<gene>
    <name evidence="1" type="ORF">BJ969_002490</name>
</gene>
<dbReference type="RefSeq" id="WP_184479092.1">
    <property type="nucleotide sequence ID" value="NZ_JACHIV010000001.1"/>
</dbReference>
<evidence type="ECO:0000313" key="1">
    <source>
        <dbReference type="EMBL" id="MBB5069402.1"/>
    </source>
</evidence>
<dbReference type="AlphaFoldDB" id="A0A840NJR9"/>
<dbReference type="InterPro" id="IPR029069">
    <property type="entry name" value="HotDog_dom_sf"/>
</dbReference>
<keyword evidence="2" id="KW-1185">Reference proteome</keyword>
<reference evidence="1 2" key="1">
    <citation type="submission" date="2020-08" db="EMBL/GenBank/DDBJ databases">
        <title>Sequencing the genomes of 1000 actinobacteria strains.</title>
        <authorList>
            <person name="Klenk H.-P."/>
        </authorList>
    </citation>
    <scope>NUCLEOTIDE SEQUENCE [LARGE SCALE GENOMIC DNA]</scope>
    <source>
        <strain evidence="1 2">DSM 45582</strain>
    </source>
</reference>
<protein>
    <submittedName>
        <fullName evidence="1">Acyl dehydratase</fullName>
    </submittedName>
</protein>
<sequence>MNALPRTRTSAEVRVGAALPEERIEMTPTYIVSTALATRDFQDVHHDRDLAQAKGSKDIFVNILTSTGIAQRYVTDWAGPEALVRSVSVKLGVPCYAHDTLTLFGQVLDSSTAEGETRFEVEVLGRNGLGEHMRGTVVVALPEVVA</sequence>